<dbReference type="OrthoDB" id="2167788at2"/>
<accession>A0A7W1X913</accession>
<dbReference type="InterPro" id="IPR023378">
    <property type="entry name" value="YheA/YmcA-like_dom_sf"/>
</dbReference>
<dbReference type="Gene3D" id="1.20.1500.10">
    <property type="entry name" value="YheA/YmcA-like"/>
    <property type="match status" value="1"/>
</dbReference>
<dbReference type="PIRSF" id="PIRSF021287">
    <property type="entry name" value="Biofilm_formation_YmcA"/>
    <property type="match status" value="1"/>
</dbReference>
<dbReference type="InterPro" id="IPR052767">
    <property type="entry name" value="Bact_com_dev_regulator"/>
</dbReference>
<name>A0A7W1X913_9BACL</name>
<dbReference type="AlphaFoldDB" id="A0A7W1X913"/>
<comment type="caution">
    <text evidence="1">The sequence shown here is derived from an EMBL/GenBank/DDBJ whole genome shotgun (WGS) entry which is preliminary data.</text>
</comment>
<dbReference type="InterPro" id="IPR016783">
    <property type="entry name" value="Biofilm_formation_YmcA"/>
</dbReference>
<dbReference type="Proteomes" id="UP000530514">
    <property type="component" value="Unassembled WGS sequence"/>
</dbReference>
<keyword evidence="2" id="KW-1185">Reference proteome</keyword>
<evidence type="ECO:0000313" key="1">
    <source>
        <dbReference type="EMBL" id="MBA4542225.1"/>
    </source>
</evidence>
<dbReference type="EMBL" id="JACEIP010000005">
    <property type="protein sequence ID" value="MBA4542225.1"/>
    <property type="molecule type" value="Genomic_DNA"/>
</dbReference>
<evidence type="ECO:0000313" key="2">
    <source>
        <dbReference type="Proteomes" id="UP000530514"/>
    </source>
</evidence>
<dbReference type="PANTHER" id="PTHR38448">
    <property type="entry name" value="REGULATORY PROTEIN YLBF-RELATED"/>
    <property type="match status" value="1"/>
</dbReference>
<dbReference type="Pfam" id="PF06133">
    <property type="entry name" value="Com_YlbF"/>
    <property type="match status" value="1"/>
</dbReference>
<dbReference type="InterPro" id="IPR010368">
    <property type="entry name" value="Com_YlbF"/>
</dbReference>
<gene>
    <name evidence="1" type="ORF">H1164_04830</name>
</gene>
<protein>
    <submittedName>
        <fullName evidence="1">YlbF family regulator</fullName>
    </submittedName>
</protein>
<reference evidence="1 2" key="1">
    <citation type="submission" date="2020-07" db="EMBL/GenBank/DDBJ databases">
        <authorList>
            <person name="Feng H."/>
        </authorList>
    </citation>
    <scope>NUCLEOTIDE SEQUENCE [LARGE SCALE GENOMIC DNA]</scope>
    <source>
        <strain evidence="2">s-11</strain>
    </source>
</reference>
<organism evidence="1 2">
    <name type="scientific">Thermoactinomyces daqus</name>
    <dbReference type="NCBI Taxonomy" id="1329516"/>
    <lineage>
        <taxon>Bacteria</taxon>
        <taxon>Bacillati</taxon>
        <taxon>Bacillota</taxon>
        <taxon>Bacilli</taxon>
        <taxon>Bacillales</taxon>
        <taxon>Thermoactinomycetaceae</taxon>
        <taxon>Thermoactinomyces</taxon>
    </lineage>
</organism>
<proteinExistence type="predicted"/>
<dbReference type="SUPFAM" id="SSF158622">
    <property type="entry name" value="YheA/YmcA-like"/>
    <property type="match status" value="1"/>
</dbReference>
<sequence length="139" mass="15912">MNAIPENHPILVEARKFAELLSRSEEVIRFRLAEEQVEKSESVQNSIAAIKRKQKEWVHAKHYKKMEYAKLLEKELDQLNQYLDEMPIVCEFRQRQVEVNDLLQTIQQVLADTISKKIEVETGGPVRSGCGSGGPCNCS</sequence>
<dbReference type="PANTHER" id="PTHR38448:SF1">
    <property type="entry name" value="YLBF FAMILY REGULATOR"/>
    <property type="match status" value="1"/>
</dbReference>